<evidence type="ECO:0000256" key="4">
    <source>
        <dbReference type="ARBA" id="ARBA00022833"/>
    </source>
</evidence>
<accession>A0A9J6CPS2</accession>
<keyword evidence="8" id="KW-1185">Reference proteome</keyword>
<dbReference type="PANTHER" id="PTHR24379:SF127">
    <property type="entry name" value="BLOODY FINGERS-RELATED"/>
    <property type="match status" value="1"/>
</dbReference>
<evidence type="ECO:0000256" key="2">
    <source>
        <dbReference type="ARBA" id="ARBA00022737"/>
    </source>
</evidence>
<dbReference type="SMART" id="SM00355">
    <property type="entry name" value="ZnF_C2H2"/>
    <property type="match status" value="6"/>
</dbReference>
<feature type="domain" description="C2H2-type" evidence="6">
    <location>
        <begin position="251"/>
        <end position="279"/>
    </location>
</feature>
<feature type="domain" description="C2H2-type" evidence="6">
    <location>
        <begin position="82"/>
        <end position="110"/>
    </location>
</feature>
<dbReference type="AlphaFoldDB" id="A0A9J6CPS2"/>
<keyword evidence="3 5" id="KW-0863">Zinc-finger</keyword>
<name>A0A9J6CPS2_POLVA</name>
<dbReference type="OrthoDB" id="7762907at2759"/>
<proteinExistence type="predicted"/>
<dbReference type="Pfam" id="PF00096">
    <property type="entry name" value="zf-C2H2"/>
    <property type="match status" value="2"/>
</dbReference>
<dbReference type="PANTHER" id="PTHR24379">
    <property type="entry name" value="KRAB AND ZINC FINGER DOMAIN-CONTAINING"/>
    <property type="match status" value="1"/>
</dbReference>
<dbReference type="PROSITE" id="PS00028">
    <property type="entry name" value="ZINC_FINGER_C2H2_1"/>
    <property type="match status" value="5"/>
</dbReference>
<gene>
    <name evidence="7" type="ORF">PVAND_013215</name>
</gene>
<dbReference type="SUPFAM" id="SSF57667">
    <property type="entry name" value="beta-beta-alpha zinc fingers"/>
    <property type="match status" value="3"/>
</dbReference>
<evidence type="ECO:0000313" key="7">
    <source>
        <dbReference type="EMBL" id="KAG5683960.1"/>
    </source>
</evidence>
<keyword evidence="4" id="KW-0862">Zinc</keyword>
<evidence type="ECO:0000256" key="5">
    <source>
        <dbReference type="PROSITE-ProRule" id="PRU00042"/>
    </source>
</evidence>
<organism evidence="7 8">
    <name type="scientific">Polypedilum vanderplanki</name>
    <name type="common">Sleeping chironomid midge</name>
    <dbReference type="NCBI Taxonomy" id="319348"/>
    <lineage>
        <taxon>Eukaryota</taxon>
        <taxon>Metazoa</taxon>
        <taxon>Ecdysozoa</taxon>
        <taxon>Arthropoda</taxon>
        <taxon>Hexapoda</taxon>
        <taxon>Insecta</taxon>
        <taxon>Pterygota</taxon>
        <taxon>Neoptera</taxon>
        <taxon>Endopterygota</taxon>
        <taxon>Diptera</taxon>
        <taxon>Nematocera</taxon>
        <taxon>Chironomoidea</taxon>
        <taxon>Chironomidae</taxon>
        <taxon>Chironominae</taxon>
        <taxon>Polypedilum</taxon>
        <taxon>Polypedilum</taxon>
    </lineage>
</organism>
<keyword evidence="1" id="KW-0479">Metal-binding</keyword>
<dbReference type="GO" id="GO:0000977">
    <property type="term" value="F:RNA polymerase II transcription regulatory region sequence-specific DNA binding"/>
    <property type="evidence" value="ECO:0007669"/>
    <property type="project" value="TreeGrafter"/>
</dbReference>
<evidence type="ECO:0000256" key="1">
    <source>
        <dbReference type="ARBA" id="ARBA00022723"/>
    </source>
</evidence>
<comment type="caution">
    <text evidence="7">The sequence shown here is derived from an EMBL/GenBank/DDBJ whole genome shotgun (WGS) entry which is preliminary data.</text>
</comment>
<dbReference type="GO" id="GO:0005634">
    <property type="term" value="C:nucleus"/>
    <property type="evidence" value="ECO:0007669"/>
    <property type="project" value="TreeGrafter"/>
</dbReference>
<dbReference type="GO" id="GO:0000981">
    <property type="term" value="F:DNA-binding transcription factor activity, RNA polymerase II-specific"/>
    <property type="evidence" value="ECO:0007669"/>
    <property type="project" value="TreeGrafter"/>
</dbReference>
<keyword evidence="2" id="KW-0677">Repeat</keyword>
<evidence type="ECO:0000259" key="6">
    <source>
        <dbReference type="PROSITE" id="PS50157"/>
    </source>
</evidence>
<dbReference type="GO" id="GO:0008270">
    <property type="term" value="F:zinc ion binding"/>
    <property type="evidence" value="ECO:0007669"/>
    <property type="project" value="UniProtKB-KW"/>
</dbReference>
<evidence type="ECO:0000313" key="8">
    <source>
        <dbReference type="Proteomes" id="UP001107558"/>
    </source>
</evidence>
<dbReference type="InterPro" id="IPR013087">
    <property type="entry name" value="Znf_C2H2_type"/>
</dbReference>
<feature type="domain" description="C2H2-type" evidence="6">
    <location>
        <begin position="129"/>
        <end position="157"/>
    </location>
</feature>
<dbReference type="EMBL" id="JADBJN010000001">
    <property type="protein sequence ID" value="KAG5683960.1"/>
    <property type="molecule type" value="Genomic_DNA"/>
</dbReference>
<protein>
    <recommendedName>
        <fullName evidence="6">C2H2-type domain-containing protein</fullName>
    </recommendedName>
</protein>
<dbReference type="Proteomes" id="UP001107558">
    <property type="component" value="Chromosome 1"/>
</dbReference>
<evidence type="ECO:0000256" key="3">
    <source>
        <dbReference type="ARBA" id="ARBA00022771"/>
    </source>
</evidence>
<dbReference type="InterPro" id="IPR036236">
    <property type="entry name" value="Znf_C2H2_sf"/>
</dbReference>
<dbReference type="PROSITE" id="PS50157">
    <property type="entry name" value="ZINC_FINGER_C2H2_2"/>
    <property type="match status" value="5"/>
</dbReference>
<dbReference type="Gene3D" id="3.30.160.60">
    <property type="entry name" value="Classic Zinc Finger"/>
    <property type="match status" value="3"/>
</dbReference>
<sequence>MKKKFIENQNMLHDLLKRKDKSELYVKVEVIGEQYHNEESKSENQKKKIESLYRVEEVADETQTKKIEHLAIESTEIKETQFFCDTCKKDFKSKNNLKVHVSRTHLKKKFKKSSTPHKFDAKNQQQCEFLCSECGINFKRLSCLKRHFNIIHLKIKRYQCDNCSYRCYKKESIRKHMSTHLPQDERNFFKCHRCPEKTFSSIYSLKLHEKNFHKLNQKKFHCTYQNCERSFSREISLKEHIKFVHLKCRPINCDQCELSFASNNHLRRHKVRKHKQLSSFK</sequence>
<feature type="domain" description="C2H2-type" evidence="6">
    <location>
        <begin position="158"/>
        <end position="185"/>
    </location>
</feature>
<feature type="domain" description="C2H2-type" evidence="6">
    <location>
        <begin position="220"/>
        <end position="250"/>
    </location>
</feature>
<reference evidence="7" key="1">
    <citation type="submission" date="2021-03" db="EMBL/GenBank/DDBJ databases">
        <title>Chromosome level genome of the anhydrobiotic midge Polypedilum vanderplanki.</title>
        <authorList>
            <person name="Yoshida Y."/>
            <person name="Kikawada T."/>
            <person name="Gusev O."/>
        </authorList>
    </citation>
    <scope>NUCLEOTIDE SEQUENCE</scope>
    <source>
        <strain evidence="7">NIAS01</strain>
        <tissue evidence="7">Whole body or cell culture</tissue>
    </source>
</reference>